<reference evidence="8 9" key="1">
    <citation type="submission" date="2020-10" db="EMBL/GenBank/DDBJ databases">
        <title>Ramlibacter sp. HM2 16S ribosomal RNA gene Genome sequencing and assembly.</title>
        <authorList>
            <person name="Kang M."/>
        </authorList>
    </citation>
    <scope>NUCLEOTIDE SEQUENCE [LARGE SCALE GENOMIC DNA]</scope>
    <source>
        <strain evidence="8 9">HM2</strain>
    </source>
</reference>
<comment type="similarity">
    <text evidence="1 4 6">Belongs to the aldehyde dehydrogenase family.</text>
</comment>
<evidence type="ECO:0000256" key="6">
    <source>
        <dbReference type="RuleBase" id="RU003345"/>
    </source>
</evidence>
<dbReference type="Pfam" id="PF00171">
    <property type="entry name" value="Aldedh"/>
    <property type="match status" value="1"/>
</dbReference>
<evidence type="ECO:0000256" key="5">
    <source>
        <dbReference type="PROSITE-ProRule" id="PRU10007"/>
    </source>
</evidence>
<name>A0ABR9S4D5_9BURK</name>
<dbReference type="InterPro" id="IPR029510">
    <property type="entry name" value="Ald_DH_CS_GLU"/>
</dbReference>
<dbReference type="InterPro" id="IPR015590">
    <property type="entry name" value="Aldehyde_DH_dom"/>
</dbReference>
<evidence type="ECO:0000256" key="3">
    <source>
        <dbReference type="ARBA" id="ARBA00023027"/>
    </source>
</evidence>
<dbReference type="InterPro" id="IPR016161">
    <property type="entry name" value="Ald_DH/histidinol_DH"/>
</dbReference>
<feature type="domain" description="Aldehyde dehydrogenase" evidence="7">
    <location>
        <begin position="25"/>
        <end position="438"/>
    </location>
</feature>
<evidence type="ECO:0000313" key="9">
    <source>
        <dbReference type="Proteomes" id="UP000806285"/>
    </source>
</evidence>
<evidence type="ECO:0000259" key="7">
    <source>
        <dbReference type="Pfam" id="PF00171"/>
    </source>
</evidence>
<gene>
    <name evidence="8" type="ORF">IM787_12545</name>
</gene>
<dbReference type="PANTHER" id="PTHR43570:SF20">
    <property type="entry name" value="ALDEHYDE DEHYDROGENASE ALDX-RELATED"/>
    <property type="match status" value="1"/>
</dbReference>
<dbReference type="PANTHER" id="PTHR43570">
    <property type="entry name" value="ALDEHYDE DEHYDROGENASE"/>
    <property type="match status" value="1"/>
</dbReference>
<keyword evidence="3" id="KW-0520">NAD</keyword>
<dbReference type="PROSITE" id="PS00070">
    <property type="entry name" value="ALDEHYDE_DEHYDR_CYS"/>
    <property type="match status" value="1"/>
</dbReference>
<dbReference type="InterPro" id="IPR012394">
    <property type="entry name" value="Aldehyde_DH_NAD(P)"/>
</dbReference>
<accession>A0ABR9S4D5</accession>
<dbReference type="InterPro" id="IPR016162">
    <property type="entry name" value="Ald_DH_N"/>
</dbReference>
<evidence type="ECO:0000313" key="8">
    <source>
        <dbReference type="EMBL" id="MBE7368380.1"/>
    </source>
</evidence>
<feature type="active site" evidence="5">
    <location>
        <position position="214"/>
    </location>
</feature>
<evidence type="ECO:0000256" key="4">
    <source>
        <dbReference type="PIRNR" id="PIRNR036492"/>
    </source>
</evidence>
<sequence length="471" mass="50973">MDRAPGLPALFAGQREAFAREPYPSLAVRLDRLARLRTLLERHGDHLAQAISADFGNRSLHETAIAETFIVLAAIAHTRRHLKRWMKARRVPTSFHSLPGTSRILPQPVGVVGVVSPWNYPLQLALAPMVAALAAGNRVLVKPSELTPGFAGLLAELVSGAFAPDEAAVVLGDADVGKAFVAQPFDHLFFTGSTAVGRQVALAAAAHLTPVTLELGGKSPALVDTGADLQEAAARIAAGKLFNAGQTCIAPDYVLLPRGQEEAFARAYRQAVLRMYPRLEENPDYTSIVNARHYQRLEGLVQDAQQRGARVLPIAPEGESADPARRKLRPAVLLEVAPDMAVMQEEIFGPLLPVLPYDRLDDAIAFVNARPRPLALYWFGHDAARRQAVLTRTVSGGVTVNDVLLHIAQENLPFGGAGESGIGAYHGEHGFRLFSKEKPVFIQSRLAGNALLRPPYGPATERVLRLLRKLV</sequence>
<dbReference type="Gene3D" id="3.40.309.10">
    <property type="entry name" value="Aldehyde Dehydrogenase, Chain A, domain 2"/>
    <property type="match status" value="1"/>
</dbReference>
<comment type="caution">
    <text evidence="8">The sequence shown here is derived from an EMBL/GenBank/DDBJ whole genome shotgun (WGS) entry which is preliminary data.</text>
</comment>
<dbReference type="SUPFAM" id="SSF53720">
    <property type="entry name" value="ALDH-like"/>
    <property type="match status" value="1"/>
</dbReference>
<dbReference type="EMBL" id="JADDIV010000003">
    <property type="protein sequence ID" value="MBE7368380.1"/>
    <property type="molecule type" value="Genomic_DNA"/>
</dbReference>
<proteinExistence type="inferred from homology"/>
<protein>
    <recommendedName>
        <fullName evidence="4">Aldehyde dehydrogenase</fullName>
    </recommendedName>
</protein>
<dbReference type="InterPro" id="IPR016160">
    <property type="entry name" value="Ald_DH_CS_CYS"/>
</dbReference>
<evidence type="ECO:0000256" key="1">
    <source>
        <dbReference type="ARBA" id="ARBA00009986"/>
    </source>
</evidence>
<evidence type="ECO:0000256" key="2">
    <source>
        <dbReference type="ARBA" id="ARBA00023002"/>
    </source>
</evidence>
<organism evidence="8 9">
    <name type="scientific">Ramlibacter pallidus</name>
    <dbReference type="NCBI Taxonomy" id="2780087"/>
    <lineage>
        <taxon>Bacteria</taxon>
        <taxon>Pseudomonadati</taxon>
        <taxon>Pseudomonadota</taxon>
        <taxon>Betaproteobacteria</taxon>
        <taxon>Burkholderiales</taxon>
        <taxon>Comamonadaceae</taxon>
        <taxon>Ramlibacter</taxon>
    </lineage>
</organism>
<keyword evidence="2 4" id="KW-0560">Oxidoreductase</keyword>
<dbReference type="PIRSF" id="PIRSF036492">
    <property type="entry name" value="ALDH"/>
    <property type="match status" value="1"/>
</dbReference>
<dbReference type="PROSITE" id="PS00687">
    <property type="entry name" value="ALDEHYDE_DEHYDR_GLU"/>
    <property type="match status" value="1"/>
</dbReference>
<dbReference type="Gene3D" id="3.40.605.10">
    <property type="entry name" value="Aldehyde Dehydrogenase, Chain A, domain 1"/>
    <property type="match status" value="1"/>
</dbReference>
<dbReference type="InterPro" id="IPR016163">
    <property type="entry name" value="Ald_DH_C"/>
</dbReference>
<keyword evidence="9" id="KW-1185">Reference proteome</keyword>
<dbReference type="CDD" id="cd07133">
    <property type="entry name" value="ALDH_CALDH_CalB"/>
    <property type="match status" value="1"/>
</dbReference>
<dbReference type="Proteomes" id="UP000806285">
    <property type="component" value="Unassembled WGS sequence"/>
</dbReference>